<keyword evidence="1" id="KW-0460">Magnesium</keyword>
<gene>
    <name evidence="3" type="ORF">EII21_08980</name>
</gene>
<sequence>MQQALYGALLGGATGDAYALPYEGLPPRRAAKFLRLRRYALLPWAGGMVSDDTEHAVITVQAYIASAGEPQAFRRSLRRRLMLWLAMLPVGIGMATLKSIVKMYFGVRRSGTFSAGNGAAMRAAVLGVLCESPEQLAQLCRISSELTHTDPKAIQGAYALALLAWAEYRLPEQSAEEISEWVCSYLDDDELCRRIRDYSPDPKRGNSGYVYQTVPAVFAAWRQYRNRPLDGMDVLIRQGGDTDTVCALFGGAAGVCHGQALFDGVGGYWCEPVLSPTFLARLAAQAAEVQHSGKAQTPLRFGGALTLIRNLLLIPVVLLHGLRRLLPPY</sequence>
<dbReference type="Proteomes" id="UP000269923">
    <property type="component" value="Unassembled WGS sequence"/>
</dbReference>
<dbReference type="Pfam" id="PF03747">
    <property type="entry name" value="ADP_ribosyl_GH"/>
    <property type="match status" value="1"/>
</dbReference>
<dbReference type="Gene3D" id="1.10.4080.10">
    <property type="entry name" value="ADP-ribosylation/Crystallin J1"/>
    <property type="match status" value="1"/>
</dbReference>
<dbReference type="EMBL" id="RQYC01000017">
    <property type="protein sequence ID" value="RRD89400.1"/>
    <property type="molecule type" value="Genomic_DNA"/>
</dbReference>
<accession>A0A3P2A5A0</accession>
<protein>
    <submittedName>
        <fullName evidence="3">ADP-ribosylglycohydrolase family protein</fullName>
    </submittedName>
</protein>
<proteinExistence type="predicted"/>
<feature type="binding site" evidence="1">
    <location>
        <position position="51"/>
    </location>
    <ligand>
        <name>Mg(2+)</name>
        <dbReference type="ChEBI" id="CHEBI:18420"/>
        <label>1</label>
    </ligand>
</feature>
<feature type="binding site" evidence="1">
    <location>
        <position position="244"/>
    </location>
    <ligand>
        <name>Mg(2+)</name>
        <dbReference type="ChEBI" id="CHEBI:18420"/>
        <label>1</label>
    </ligand>
</feature>
<evidence type="ECO:0000256" key="1">
    <source>
        <dbReference type="PIRSR" id="PIRSR605502-1"/>
    </source>
</evidence>
<dbReference type="InterPro" id="IPR005502">
    <property type="entry name" value="Ribosyl_crysJ1"/>
</dbReference>
<dbReference type="GO" id="GO:0046872">
    <property type="term" value="F:metal ion binding"/>
    <property type="evidence" value="ECO:0007669"/>
    <property type="project" value="UniProtKB-KW"/>
</dbReference>
<keyword evidence="3" id="KW-0378">Hydrolase</keyword>
<dbReference type="AlphaFoldDB" id="A0A3P2A5A0"/>
<evidence type="ECO:0000313" key="3">
    <source>
        <dbReference type="EMBL" id="RRD89400.1"/>
    </source>
</evidence>
<feature type="binding site" evidence="1">
    <location>
        <position position="241"/>
    </location>
    <ligand>
        <name>Mg(2+)</name>
        <dbReference type="ChEBI" id="CHEBI:18420"/>
        <label>1</label>
    </ligand>
</feature>
<evidence type="ECO:0000313" key="4">
    <source>
        <dbReference type="Proteomes" id="UP000269923"/>
    </source>
</evidence>
<dbReference type="STRING" id="1121352.GCA_000620925_02041"/>
<name>A0A3P2A5A0_9NEIS</name>
<organism evidence="3 4">
    <name type="scientific">Conchiformibius steedae</name>
    <dbReference type="NCBI Taxonomy" id="153493"/>
    <lineage>
        <taxon>Bacteria</taxon>
        <taxon>Pseudomonadati</taxon>
        <taxon>Pseudomonadota</taxon>
        <taxon>Betaproteobacteria</taxon>
        <taxon>Neisseriales</taxon>
        <taxon>Neisseriaceae</taxon>
        <taxon>Conchiformibius</taxon>
    </lineage>
</organism>
<keyword evidence="1" id="KW-0479">Metal-binding</keyword>
<dbReference type="OrthoDB" id="9798107at2"/>
<reference evidence="3 4" key="1">
    <citation type="submission" date="2018-11" db="EMBL/GenBank/DDBJ databases">
        <title>Genomes From Bacteria Associated with the Canine Oral Cavity: a Test Case for Automated Genome-Based Taxonomic Assignment.</title>
        <authorList>
            <person name="Coil D.A."/>
            <person name="Jospin G."/>
            <person name="Darling A.E."/>
            <person name="Wallis C."/>
            <person name="Davis I.J."/>
            <person name="Harris S."/>
            <person name="Eisen J.A."/>
            <person name="Holcombe L.J."/>
            <person name="O'Flynn C."/>
        </authorList>
    </citation>
    <scope>NUCLEOTIDE SEQUENCE [LARGE SCALE GENOMIC DNA]</scope>
    <source>
        <strain evidence="3 4">COT-280</strain>
    </source>
</reference>
<dbReference type="PANTHER" id="PTHR16222:SF12">
    <property type="entry name" value="ADP-RIBOSYLGLYCOHYDROLASE-RELATED"/>
    <property type="match status" value="1"/>
</dbReference>
<dbReference type="InterPro" id="IPR036705">
    <property type="entry name" value="Ribosyl_crysJ1_sf"/>
</dbReference>
<dbReference type="SUPFAM" id="SSF101478">
    <property type="entry name" value="ADP-ribosylglycohydrolase"/>
    <property type="match status" value="1"/>
</dbReference>
<evidence type="ECO:0000256" key="2">
    <source>
        <dbReference type="SAM" id="Phobius"/>
    </source>
</evidence>
<feature type="binding site" evidence="1">
    <location>
        <position position="50"/>
    </location>
    <ligand>
        <name>Mg(2+)</name>
        <dbReference type="ChEBI" id="CHEBI:18420"/>
        <label>1</label>
    </ligand>
</feature>
<dbReference type="GO" id="GO:0016787">
    <property type="term" value="F:hydrolase activity"/>
    <property type="evidence" value="ECO:0007669"/>
    <property type="project" value="UniProtKB-KW"/>
</dbReference>
<feature type="transmembrane region" description="Helical" evidence="2">
    <location>
        <begin position="81"/>
        <end position="101"/>
    </location>
</feature>
<feature type="binding site" evidence="1">
    <location>
        <position position="243"/>
    </location>
    <ligand>
        <name>Mg(2+)</name>
        <dbReference type="ChEBI" id="CHEBI:18420"/>
        <label>1</label>
    </ligand>
</feature>
<comment type="cofactor">
    <cofactor evidence="1">
        <name>Mg(2+)</name>
        <dbReference type="ChEBI" id="CHEBI:18420"/>
    </cofactor>
    <text evidence="1">Binds 2 magnesium ions per subunit.</text>
</comment>
<keyword evidence="2" id="KW-0472">Membrane</keyword>
<comment type="caution">
    <text evidence="3">The sequence shown here is derived from an EMBL/GenBank/DDBJ whole genome shotgun (WGS) entry which is preliminary data.</text>
</comment>
<feature type="binding site" evidence="1">
    <location>
        <position position="52"/>
    </location>
    <ligand>
        <name>Mg(2+)</name>
        <dbReference type="ChEBI" id="CHEBI:18420"/>
        <label>1</label>
    </ligand>
</feature>
<keyword evidence="2" id="KW-1133">Transmembrane helix</keyword>
<keyword evidence="4" id="KW-1185">Reference proteome</keyword>
<dbReference type="PANTHER" id="PTHR16222">
    <property type="entry name" value="ADP-RIBOSYLGLYCOHYDROLASE"/>
    <property type="match status" value="1"/>
</dbReference>
<keyword evidence="2" id="KW-0812">Transmembrane</keyword>
<dbReference type="InterPro" id="IPR050792">
    <property type="entry name" value="ADP-ribosylglycohydrolase"/>
</dbReference>